<dbReference type="CDD" id="cd06530">
    <property type="entry name" value="S26_SPase_I"/>
    <property type="match status" value="1"/>
</dbReference>
<dbReference type="PANTHER" id="PTHR10806:SF6">
    <property type="entry name" value="SIGNAL PEPTIDASE COMPLEX CATALYTIC SUBUNIT SEC11"/>
    <property type="match status" value="1"/>
</dbReference>
<dbReference type="SUPFAM" id="SSF51306">
    <property type="entry name" value="LexA/Signal peptidase"/>
    <property type="match status" value="1"/>
</dbReference>
<gene>
    <name evidence="7" type="ORF">E3J95_02110</name>
</gene>
<keyword evidence="3" id="KW-1133">Transmembrane helix</keyword>
<dbReference type="GO" id="GO:0009003">
    <property type="term" value="F:signal peptidase activity"/>
    <property type="evidence" value="ECO:0007669"/>
    <property type="project" value="UniProtKB-EC"/>
</dbReference>
<evidence type="ECO:0000256" key="1">
    <source>
        <dbReference type="ARBA" id="ARBA00004370"/>
    </source>
</evidence>
<dbReference type="GO" id="GO:0006465">
    <property type="term" value="P:signal peptide processing"/>
    <property type="evidence" value="ECO:0007669"/>
    <property type="project" value="UniProtKB-UniRule"/>
</dbReference>
<protein>
    <recommendedName>
        <fullName evidence="5">Signal peptidase I</fullName>
        <ecNumber evidence="5">3.4.21.89</ecNumber>
    </recommendedName>
</protein>
<dbReference type="EMBL" id="SOKU01000100">
    <property type="protein sequence ID" value="TES86386.1"/>
    <property type="molecule type" value="Genomic_DNA"/>
</dbReference>
<dbReference type="InterPro" id="IPR036286">
    <property type="entry name" value="LexA/Signal_pep-like_sf"/>
</dbReference>
<evidence type="ECO:0000259" key="6">
    <source>
        <dbReference type="Pfam" id="PF10502"/>
    </source>
</evidence>
<dbReference type="InterPro" id="IPR019533">
    <property type="entry name" value="Peptidase_S26"/>
</dbReference>
<keyword evidence="4" id="KW-0472">Membrane</keyword>
<evidence type="ECO:0000256" key="5">
    <source>
        <dbReference type="NCBIfam" id="TIGR02228"/>
    </source>
</evidence>
<accession>A0A523QKZ8</accession>
<proteinExistence type="predicted"/>
<reference evidence="7 8" key="1">
    <citation type="submission" date="2019-03" db="EMBL/GenBank/DDBJ databases">
        <title>Metabolic potential of uncultured bacteria and archaea associated with petroleum seepage in deep-sea sediments.</title>
        <authorList>
            <person name="Dong X."/>
            <person name="Hubert C."/>
        </authorList>
    </citation>
    <scope>NUCLEOTIDE SEQUENCE [LARGE SCALE GENOMIC DNA]</scope>
    <source>
        <strain evidence="7">E44_bin92</strain>
    </source>
</reference>
<dbReference type="Pfam" id="PF10502">
    <property type="entry name" value="Peptidase_S26"/>
    <property type="match status" value="1"/>
</dbReference>
<sequence length="242" mass="27402">MTIPANWPELSLPMSFVSALLADSGKRWRRFFKMPDDARKSISYLGPSMNPTLKAPDLLQVVPYQGKEIHRGDVIVFRPPGSKGMVVHRVISVDAQGVRTRGDHNSNLDPWLLSPDRIVGRVVGVQWGNWRRSISGGLRGRSYAFGVRIIRMIDSKISPLLHPIYHRLAQTGVLRRWLPFGMDTRILCFNRSTGTELQLLLGRRVIGRLLPGRNEWVIRRPFRLLVNEASLPRGEPDHSGSC</sequence>
<comment type="subcellular location">
    <subcellularLocation>
        <location evidence="1">Membrane</location>
    </subcellularLocation>
</comment>
<dbReference type="Proteomes" id="UP000320781">
    <property type="component" value="Unassembled WGS sequence"/>
</dbReference>
<organism evidence="7 8">
    <name type="scientific">Aerophobetes bacterium</name>
    <dbReference type="NCBI Taxonomy" id="2030807"/>
    <lineage>
        <taxon>Bacteria</taxon>
        <taxon>Candidatus Aerophobota</taxon>
    </lineage>
</organism>
<evidence type="ECO:0000256" key="2">
    <source>
        <dbReference type="ARBA" id="ARBA00022692"/>
    </source>
</evidence>
<dbReference type="InterPro" id="IPR001733">
    <property type="entry name" value="Peptidase_S26B"/>
</dbReference>
<dbReference type="GO" id="GO:0004252">
    <property type="term" value="F:serine-type endopeptidase activity"/>
    <property type="evidence" value="ECO:0007669"/>
    <property type="project" value="UniProtKB-UniRule"/>
</dbReference>
<dbReference type="PANTHER" id="PTHR10806">
    <property type="entry name" value="SIGNAL PEPTIDASE COMPLEX CATALYTIC SUBUNIT SEC11"/>
    <property type="match status" value="1"/>
</dbReference>
<feature type="domain" description="Peptidase S26" evidence="6">
    <location>
        <begin position="44"/>
        <end position="103"/>
    </location>
</feature>
<evidence type="ECO:0000256" key="3">
    <source>
        <dbReference type="ARBA" id="ARBA00022989"/>
    </source>
</evidence>
<keyword evidence="2" id="KW-0812">Transmembrane</keyword>
<evidence type="ECO:0000313" key="7">
    <source>
        <dbReference type="EMBL" id="TES86386.1"/>
    </source>
</evidence>
<comment type="caution">
    <text evidence="7">The sequence shown here is derived from an EMBL/GenBank/DDBJ whole genome shotgun (WGS) entry which is preliminary data.</text>
</comment>
<dbReference type="Gene3D" id="2.10.109.10">
    <property type="entry name" value="Umud Fragment, subunit A"/>
    <property type="match status" value="1"/>
</dbReference>
<dbReference type="EC" id="3.4.21.89" evidence="5"/>
<evidence type="ECO:0000313" key="8">
    <source>
        <dbReference type="Proteomes" id="UP000320781"/>
    </source>
</evidence>
<name>A0A523QKZ8_UNCAE</name>
<keyword evidence="7" id="KW-0378">Hydrolase</keyword>
<dbReference type="NCBIfam" id="TIGR02228">
    <property type="entry name" value="sigpep_I_arch"/>
    <property type="match status" value="1"/>
</dbReference>
<dbReference type="AlphaFoldDB" id="A0A523QKZ8"/>
<dbReference type="GO" id="GO:0016020">
    <property type="term" value="C:membrane"/>
    <property type="evidence" value="ECO:0007669"/>
    <property type="project" value="UniProtKB-SubCell"/>
</dbReference>
<evidence type="ECO:0000256" key="4">
    <source>
        <dbReference type="ARBA" id="ARBA00023136"/>
    </source>
</evidence>